<dbReference type="RefSeq" id="WP_133852572.1">
    <property type="nucleotide sequence ID" value="NZ_SNXZ01000005.1"/>
</dbReference>
<dbReference type="FunFam" id="2.30.38.10:FF:000001">
    <property type="entry name" value="Non-ribosomal peptide synthetase PvdI"/>
    <property type="match status" value="1"/>
</dbReference>
<proteinExistence type="predicted"/>
<evidence type="ECO:0000256" key="1">
    <source>
        <dbReference type="ARBA" id="ARBA00001957"/>
    </source>
</evidence>
<dbReference type="PROSITE" id="PS00455">
    <property type="entry name" value="AMP_BINDING"/>
    <property type="match status" value="1"/>
</dbReference>
<dbReference type="InterPro" id="IPR025110">
    <property type="entry name" value="AMP-bd_C"/>
</dbReference>
<dbReference type="InterPro" id="IPR020845">
    <property type="entry name" value="AMP-binding_CS"/>
</dbReference>
<dbReference type="InterPro" id="IPR023213">
    <property type="entry name" value="CAT-like_dom_sf"/>
</dbReference>
<keyword evidence="3" id="KW-0597">Phosphoprotein</keyword>
<dbReference type="EMBL" id="SNXZ01000005">
    <property type="protein sequence ID" value="TDP95207.1"/>
    <property type="molecule type" value="Genomic_DNA"/>
</dbReference>
<dbReference type="Proteomes" id="UP000295444">
    <property type="component" value="Unassembled WGS sequence"/>
</dbReference>
<dbReference type="PANTHER" id="PTHR45527:SF1">
    <property type="entry name" value="FATTY ACID SYNTHASE"/>
    <property type="match status" value="1"/>
</dbReference>
<evidence type="ECO:0000256" key="2">
    <source>
        <dbReference type="ARBA" id="ARBA00022450"/>
    </source>
</evidence>
<dbReference type="PANTHER" id="PTHR45527">
    <property type="entry name" value="NONRIBOSOMAL PEPTIDE SYNTHETASE"/>
    <property type="match status" value="1"/>
</dbReference>
<dbReference type="InterPro" id="IPR006162">
    <property type="entry name" value="Ppantetheine_attach_site"/>
</dbReference>
<dbReference type="CDD" id="cd19531">
    <property type="entry name" value="LCL_NRPS-like"/>
    <property type="match status" value="1"/>
</dbReference>
<dbReference type="InterPro" id="IPR036736">
    <property type="entry name" value="ACP-like_sf"/>
</dbReference>
<dbReference type="Gene3D" id="1.10.1200.10">
    <property type="entry name" value="ACP-like"/>
    <property type="match status" value="1"/>
</dbReference>
<evidence type="ECO:0000313" key="7">
    <source>
        <dbReference type="Proteomes" id="UP000295444"/>
    </source>
</evidence>
<evidence type="ECO:0000313" key="6">
    <source>
        <dbReference type="EMBL" id="TDP95207.1"/>
    </source>
</evidence>
<evidence type="ECO:0000256" key="4">
    <source>
        <dbReference type="SAM" id="MobiDB-lite"/>
    </source>
</evidence>
<dbReference type="GO" id="GO:0008610">
    <property type="term" value="P:lipid biosynthetic process"/>
    <property type="evidence" value="ECO:0007669"/>
    <property type="project" value="UniProtKB-ARBA"/>
</dbReference>
<dbReference type="InterPro" id="IPR010071">
    <property type="entry name" value="AA_adenyl_dom"/>
</dbReference>
<organism evidence="6 7">
    <name type="scientific">Labedaea rhizosphaerae</name>
    <dbReference type="NCBI Taxonomy" id="598644"/>
    <lineage>
        <taxon>Bacteria</taxon>
        <taxon>Bacillati</taxon>
        <taxon>Actinomycetota</taxon>
        <taxon>Actinomycetes</taxon>
        <taxon>Pseudonocardiales</taxon>
        <taxon>Pseudonocardiaceae</taxon>
        <taxon>Labedaea</taxon>
    </lineage>
</organism>
<dbReference type="InterPro" id="IPR045851">
    <property type="entry name" value="AMP-bd_C_sf"/>
</dbReference>
<dbReference type="PROSITE" id="PS00012">
    <property type="entry name" value="PHOSPHOPANTETHEINE"/>
    <property type="match status" value="1"/>
</dbReference>
<dbReference type="InterPro" id="IPR020806">
    <property type="entry name" value="PKS_PP-bd"/>
</dbReference>
<dbReference type="Pfam" id="PF00668">
    <property type="entry name" value="Condensation"/>
    <property type="match status" value="2"/>
</dbReference>
<reference evidence="6 7" key="1">
    <citation type="submission" date="2019-03" db="EMBL/GenBank/DDBJ databases">
        <title>Genomic Encyclopedia of Type Strains, Phase IV (KMG-IV): sequencing the most valuable type-strain genomes for metagenomic binning, comparative biology and taxonomic classification.</title>
        <authorList>
            <person name="Goeker M."/>
        </authorList>
    </citation>
    <scope>NUCLEOTIDE SEQUENCE [LARGE SCALE GENOMIC DNA]</scope>
    <source>
        <strain evidence="6 7">DSM 45361</strain>
    </source>
</reference>
<dbReference type="Gene3D" id="3.30.300.30">
    <property type="match status" value="1"/>
</dbReference>
<dbReference type="GO" id="GO:0043041">
    <property type="term" value="P:amino acid activation for nonribosomal peptide biosynthetic process"/>
    <property type="evidence" value="ECO:0007669"/>
    <property type="project" value="TreeGrafter"/>
</dbReference>
<evidence type="ECO:0000256" key="3">
    <source>
        <dbReference type="ARBA" id="ARBA00022553"/>
    </source>
</evidence>
<dbReference type="OrthoDB" id="2472181at2"/>
<comment type="caution">
    <text evidence="6">The sequence shown here is derived from an EMBL/GenBank/DDBJ whole genome shotgun (WGS) entry which is preliminary data.</text>
</comment>
<dbReference type="Pfam" id="PF13193">
    <property type="entry name" value="AMP-binding_C"/>
    <property type="match status" value="1"/>
</dbReference>
<dbReference type="GO" id="GO:0003824">
    <property type="term" value="F:catalytic activity"/>
    <property type="evidence" value="ECO:0007669"/>
    <property type="project" value="InterPro"/>
</dbReference>
<dbReference type="Gene3D" id="2.30.38.10">
    <property type="entry name" value="Luciferase, Domain 3"/>
    <property type="match status" value="1"/>
</dbReference>
<dbReference type="InterPro" id="IPR001242">
    <property type="entry name" value="Condensation_dom"/>
</dbReference>
<dbReference type="SUPFAM" id="SSF56801">
    <property type="entry name" value="Acetyl-CoA synthetase-like"/>
    <property type="match status" value="2"/>
</dbReference>
<dbReference type="Gene3D" id="3.40.50.980">
    <property type="match status" value="2"/>
</dbReference>
<dbReference type="Gene3D" id="3.30.559.30">
    <property type="entry name" value="Nonribosomal peptide synthetase, condensation domain"/>
    <property type="match status" value="3"/>
</dbReference>
<keyword evidence="7" id="KW-1185">Reference proteome</keyword>
<dbReference type="GO" id="GO:0031177">
    <property type="term" value="F:phosphopantetheine binding"/>
    <property type="evidence" value="ECO:0007669"/>
    <property type="project" value="InterPro"/>
</dbReference>
<comment type="cofactor">
    <cofactor evidence="1">
        <name>pantetheine 4'-phosphate</name>
        <dbReference type="ChEBI" id="CHEBI:47942"/>
    </cofactor>
</comment>
<dbReference type="GO" id="GO:0044550">
    <property type="term" value="P:secondary metabolite biosynthetic process"/>
    <property type="evidence" value="ECO:0007669"/>
    <property type="project" value="TreeGrafter"/>
</dbReference>
<gene>
    <name evidence="6" type="ORF">EV186_105439</name>
</gene>
<sequence>MAKRRIKDIYPLTAMQQGMLVQALRTPDQPVYRQQYVLAITGVPDADTLRGALDDLVARHTVLRTGFAWEGVDTPVQIVFADAAVPLTIVDSGTDADVAEALAEHRRAELDLRKPPLLRAHAIRVGPQEWRLVTTAHHLVLDGWSMPTIQADLTELLTARVEHRAPNLKPAAPFREFVTWLRDNHDAGAAQAHFKQVLGDLRHPTPLGIDRVSRVSTDAGPAGRIVRFREVPADRHPEPLARKRGLLPSTIVHAAWGFFLATCADRPDAVFGTTVSGRPAELPGVAERVGMFVNTVPVRISADGDTTVGPWLVGVQEQLIAGREFEPTPVSAAQRCSGVPMGEPLYETVLGFQNYFRDEPAEDPGAVTVRAVEQQEQTGLPLVVSVAFPPDAVWIRVEYDRSRVDDAVAEWIAECYPALMSEIAAAAEETPLAQLGLGEAAATDEDRSLEIDFGKRVAIALAEDDPARERLVHAATAAGAEVEFRDPLRPGTTTADTIVGSAAAVVAMRTGDQTAVVVGAQTVPDAIPLLPNRNRVDRRGRPVPGPVPGEIVHTGLWAREQVDGRLEYLGPRPGSHDWWVARALAADPAVAAAVVDSDGEPDEVHAWVVSADGRDLDFDALVTRLRKVVPAALLPTRFHQVLRLPHDLTALRGGTVVRHPQPRPLADRLAALPAERRAAFLSGLRTAQTAVPPIRPGRFTGPPPRSVQQEFYDEHTPLRPPPAVGSSTELSYADYAAWQQDVRRAADRDRQAGYWRTVLTGAPASGIPSDRVPPDAPERGELTLSVAVQGSRAEWLAAIATTLARWGRDDEVVLGVVAEPHLPDELSGVCGPFARMLPLRIAAGATPEVVEQALDEARHNADVPWSVLRSLLAEDPLVSVAVHETPGALAPHAATTIGIDITGTELTAVYDGTRVAERTVADLLTRAAVVLAGGPDVDLVTDAERAELLALGDGGTTTDEPSTVHALIARQAPGALAVTAVDGDLTYGQLLEKATALAGHLVELGVRPEDRVAIGLPRTTALVWAPLAVMLAGAAYVPVDPQYPEARIAVLCEGVRAVITTTELAAKFPEGLTKVAPDAAADHPLPQVRPDTAAYVIFTSGSTGKPKGVVVEHRSVVDFARHIATAYGIDRDTRLLGFAAITFDVSVFDLWAALCAGATLVLAGEEERLSVDKLQKLLRDKRVTAAELPPSLMPLLDPATLPDLRLVSVGGEAPAGRLVDDWATPDREFWNGYGPAETTVAVTLMRCTPPSGGRVPPIGRPMPNHRAYVLDEALRQVPMGVPGELCIAGAGLARGYLGKPGQTAGRFVPDPFSPTPGQRLYRTGDLVRWAPDGVLEFLGRVDRQVKIRGFRVELGEVETVLAADPSIRQVVVEVWDDGETRHLTAYVVPAGDPSALSDVRAIAAAKLPDYMTPTRMAVLDALPRTPSGKVDRRALPAPAEPGGNAVDDSDRAAWTPLQRTIAAEVIGPLLRLSDVDREQDFFELGGNSLQATQVTSRVRDRFGVEIGLADFFAEPTVVRLAALVEQEQGRAADREREVYGDGPSMESGTILPQSYPQMALYQAEQAGGANARYNAPFALRMRGPLDFDALRKAFASMVRRHPTLRVSLRRDGDEYIQQVRADCDVPFTVSDVDGESPEAKLATVRRLIREEGAGGFDLVNGPLIRVRVHRLAEDDHVVQWTVHHLATDGWSVGIQLHEIGTAYHGFVEGKEPELAPLEGNYAEFVAWHREYVANSQYPKDVAWWREELRGVPGIGLPAKTDRAGHTFRPGYLNLRIEPELAAGLNALGKQVGTSLYMTTFAAYATVLSAFSGRDDIAVVTPNALRVRSAWERLVGWFVNRVVVRLKVDDDATFADLLRATRKASTAAFAHQAVPFESLREELALPDDVLAACFSVQNAPMAGRAFRSDAFDMDVVGDDSGLDFTPIGEVYAPLRLRYESSVVLRPREDGAVAGGWEYDAALFDEDTARRWSSGFLAVLARAAQNPETPVRDLRAIAAATPPRQNVGMVDS</sequence>
<dbReference type="FunFam" id="3.40.50.12780:FF:000012">
    <property type="entry name" value="Non-ribosomal peptide synthetase"/>
    <property type="match status" value="1"/>
</dbReference>
<dbReference type="PROSITE" id="PS50075">
    <property type="entry name" value="CARRIER"/>
    <property type="match status" value="1"/>
</dbReference>
<dbReference type="SMART" id="SM00823">
    <property type="entry name" value="PKS_PP"/>
    <property type="match status" value="1"/>
</dbReference>
<protein>
    <submittedName>
        <fullName evidence="6">Amino acid adenylation domain-containing protein</fullName>
    </submittedName>
</protein>
<dbReference type="CDD" id="cd05930">
    <property type="entry name" value="A_NRPS"/>
    <property type="match status" value="1"/>
</dbReference>
<dbReference type="InterPro" id="IPR009081">
    <property type="entry name" value="PP-bd_ACP"/>
</dbReference>
<dbReference type="Pfam" id="PF00550">
    <property type="entry name" value="PP-binding"/>
    <property type="match status" value="1"/>
</dbReference>
<feature type="domain" description="Carrier" evidence="5">
    <location>
        <begin position="1452"/>
        <end position="1528"/>
    </location>
</feature>
<dbReference type="Pfam" id="PF00501">
    <property type="entry name" value="AMP-binding"/>
    <property type="match status" value="1"/>
</dbReference>
<dbReference type="InterPro" id="IPR000873">
    <property type="entry name" value="AMP-dep_synth/lig_dom"/>
</dbReference>
<dbReference type="SUPFAM" id="SSF52777">
    <property type="entry name" value="CoA-dependent acyltransferases"/>
    <property type="match status" value="5"/>
</dbReference>
<keyword evidence="2" id="KW-0596">Phosphopantetheine</keyword>
<dbReference type="SUPFAM" id="SSF47336">
    <property type="entry name" value="ACP-like"/>
    <property type="match status" value="1"/>
</dbReference>
<accession>A0A4R6S7H9</accession>
<dbReference type="Gene3D" id="3.30.559.10">
    <property type="entry name" value="Chloramphenicol acetyltransferase-like domain"/>
    <property type="match status" value="3"/>
</dbReference>
<feature type="region of interest" description="Disordered" evidence="4">
    <location>
        <begin position="1429"/>
        <end position="1450"/>
    </location>
</feature>
<dbReference type="GO" id="GO:0005737">
    <property type="term" value="C:cytoplasm"/>
    <property type="evidence" value="ECO:0007669"/>
    <property type="project" value="TreeGrafter"/>
</dbReference>
<name>A0A4R6S7H9_LABRH</name>
<evidence type="ECO:0000259" key="5">
    <source>
        <dbReference type="PROSITE" id="PS50075"/>
    </source>
</evidence>
<dbReference type="NCBIfam" id="TIGR01733">
    <property type="entry name" value="AA-adenyl-dom"/>
    <property type="match status" value="1"/>
</dbReference>